<sequence length="194" mass="21225">MVSWRVSILAWLFSWFMAGGRITAQKVDQLTFNSLQEYLNNEPKLSLTLQLTNPSYDMLARTDMVATVFLPTSDAVTTYLYEEYGVEDLADLWSNPVLNKLLLTTFNSVLLPYHIVPQRTLTSSQLTTGMQLTTSLGRPVAVVRSSGRISVQGGSNAANVVTANQMLANGLVVCHLIDAVLLAEPALLTPPPPV</sequence>
<dbReference type="Proteomes" id="UP001165090">
    <property type="component" value="Unassembled WGS sequence"/>
</dbReference>
<dbReference type="PROSITE" id="PS50213">
    <property type="entry name" value="FAS1"/>
    <property type="match status" value="1"/>
</dbReference>
<gene>
    <name evidence="3" type="ORF">VaNZ11_012904</name>
</gene>
<dbReference type="InterPro" id="IPR036378">
    <property type="entry name" value="FAS1_dom_sf"/>
</dbReference>
<dbReference type="EMBL" id="BSDZ01000079">
    <property type="protein sequence ID" value="GLI68478.1"/>
    <property type="molecule type" value="Genomic_DNA"/>
</dbReference>
<feature type="non-terminal residue" evidence="3">
    <location>
        <position position="194"/>
    </location>
</feature>
<proteinExistence type="predicted"/>
<name>A0ABQ5SEY3_9CHLO</name>
<comment type="caution">
    <text evidence="3">The sequence shown here is derived from an EMBL/GenBank/DDBJ whole genome shotgun (WGS) entry which is preliminary data.</text>
</comment>
<dbReference type="SMART" id="SM00554">
    <property type="entry name" value="FAS1"/>
    <property type="match status" value="1"/>
</dbReference>
<evidence type="ECO:0000313" key="3">
    <source>
        <dbReference type="EMBL" id="GLI68478.1"/>
    </source>
</evidence>
<dbReference type="InterPro" id="IPR000782">
    <property type="entry name" value="FAS1_domain"/>
</dbReference>
<evidence type="ECO:0000256" key="1">
    <source>
        <dbReference type="SAM" id="SignalP"/>
    </source>
</evidence>
<dbReference type="Gene3D" id="2.30.180.10">
    <property type="entry name" value="FAS1 domain"/>
    <property type="match status" value="1"/>
</dbReference>
<feature type="signal peptide" evidence="1">
    <location>
        <begin position="1"/>
        <end position="24"/>
    </location>
</feature>
<reference evidence="3 4" key="1">
    <citation type="journal article" date="2023" name="IScience">
        <title>Expanded male sex-determining region conserved during the evolution of homothallism in the green alga Volvox.</title>
        <authorList>
            <person name="Yamamoto K."/>
            <person name="Matsuzaki R."/>
            <person name="Mahakham W."/>
            <person name="Heman W."/>
            <person name="Sekimoto H."/>
            <person name="Kawachi M."/>
            <person name="Minakuchi Y."/>
            <person name="Toyoda A."/>
            <person name="Nozaki H."/>
        </authorList>
    </citation>
    <scope>NUCLEOTIDE SEQUENCE [LARGE SCALE GENOMIC DNA]</scope>
    <source>
        <strain evidence="3 4">NIES-4468</strain>
    </source>
</reference>
<organism evidence="3 4">
    <name type="scientific">Volvox africanus</name>
    <dbReference type="NCBI Taxonomy" id="51714"/>
    <lineage>
        <taxon>Eukaryota</taxon>
        <taxon>Viridiplantae</taxon>
        <taxon>Chlorophyta</taxon>
        <taxon>core chlorophytes</taxon>
        <taxon>Chlorophyceae</taxon>
        <taxon>CS clade</taxon>
        <taxon>Chlamydomonadales</taxon>
        <taxon>Volvocaceae</taxon>
        <taxon>Volvox</taxon>
    </lineage>
</organism>
<keyword evidence="1" id="KW-0732">Signal</keyword>
<evidence type="ECO:0000259" key="2">
    <source>
        <dbReference type="PROSITE" id="PS50213"/>
    </source>
</evidence>
<keyword evidence="4" id="KW-1185">Reference proteome</keyword>
<dbReference type="Pfam" id="PF02469">
    <property type="entry name" value="Fasciclin"/>
    <property type="match status" value="1"/>
</dbReference>
<dbReference type="SUPFAM" id="SSF82153">
    <property type="entry name" value="FAS1 domain"/>
    <property type="match status" value="1"/>
</dbReference>
<accession>A0ABQ5SEY3</accession>
<feature type="chain" id="PRO_5046616924" description="FAS1 domain-containing protein" evidence="1">
    <location>
        <begin position="25"/>
        <end position="194"/>
    </location>
</feature>
<protein>
    <recommendedName>
        <fullName evidence="2">FAS1 domain-containing protein</fullName>
    </recommendedName>
</protein>
<evidence type="ECO:0000313" key="4">
    <source>
        <dbReference type="Proteomes" id="UP001165090"/>
    </source>
</evidence>
<feature type="domain" description="FAS1" evidence="2">
    <location>
        <begin position="32"/>
        <end position="181"/>
    </location>
</feature>